<protein>
    <recommendedName>
        <fullName evidence="2">Peptidase M12A domain-containing protein</fullName>
    </recommendedName>
</protein>
<sequence length="597" mass="63652">MAPSNNWRVTFGHGSFYSHNQFISHKGERRKRALAVWWIGYLIFILVSLWPTCRGGVFNSDPRYSLWPNPVRIPYQIQLNDLNAPDFGTLTAAMNQISSDTAGCIKFVPYDATIDRKSDFVLFRNRLSSGIIDICYTFPGMVANNGFGQVAVIFGTSSYPGVSSSSTVSGMPGACLDNQRETMRLLMNLLGVRNEHNRADRNKFLTFQSSNPNSLVVSGLDKYNLFGLYNGSTTIASTFDYQSVTLVAGEKFAASLNSPVFVPASGSKSNTIGHLARLSRTDCLVINMLYQCSAPCPDPYANAGGVTFRRPTTFTTHIYCAPLTATTSLASPIVIGDVIVTSTAAVGVAFQYTMSPQVSYLSVESIVLGGILAPGSPAVFADRPAARLLLTQIPTKGFINGQFTLTATGGTLTGTTTVTLTVNCLPQFVASTGGRPTFTAPESIAQPSTFGTLEDVFSITIGDSLAAEPALYVNCETTPPPKNNLPPLPGSPYTLPSSLGFVTATDPEGGRITYRIVAPFPEASFNKAYSVTPDGVILLETNELGTLGGSGQGNADTGVPYNGGLLSQADLYIAAVDPVGGVSVLHYKILYQCGPPR</sequence>
<reference evidence="4" key="1">
    <citation type="submission" date="2017-01" db="EMBL/GenBank/DDBJ databases">
        <title>Comparative genomics of anhydrobiosis in the tardigrade Hypsibius dujardini.</title>
        <authorList>
            <person name="Yoshida Y."/>
            <person name="Koutsovoulos G."/>
            <person name="Laetsch D."/>
            <person name="Stevens L."/>
            <person name="Kumar S."/>
            <person name="Horikawa D."/>
            <person name="Ishino K."/>
            <person name="Komine S."/>
            <person name="Tomita M."/>
            <person name="Blaxter M."/>
            <person name="Arakawa K."/>
        </authorList>
    </citation>
    <scope>NUCLEOTIDE SEQUENCE [LARGE SCALE GENOMIC DNA]</scope>
    <source>
        <strain evidence="4">Z151</strain>
    </source>
</reference>
<feature type="domain" description="Peptidase M12A" evidence="2">
    <location>
        <begin position="186"/>
        <end position="290"/>
    </location>
</feature>
<dbReference type="OrthoDB" id="10060442at2759"/>
<dbReference type="PANTHER" id="PTHR10127">
    <property type="entry name" value="DISCOIDIN, CUB, EGF, LAMININ , AND ZINC METALLOPROTEASE DOMAIN CONTAINING"/>
    <property type="match status" value="1"/>
</dbReference>
<dbReference type="InterPro" id="IPR024079">
    <property type="entry name" value="MetalloPept_cat_dom_sf"/>
</dbReference>
<dbReference type="Pfam" id="PF01400">
    <property type="entry name" value="Astacin"/>
    <property type="match status" value="1"/>
</dbReference>
<proteinExistence type="predicted"/>
<dbReference type="GO" id="GO:0004222">
    <property type="term" value="F:metalloendopeptidase activity"/>
    <property type="evidence" value="ECO:0007669"/>
    <property type="project" value="InterPro"/>
</dbReference>
<dbReference type="Proteomes" id="UP000192578">
    <property type="component" value="Unassembled WGS sequence"/>
</dbReference>
<dbReference type="GO" id="GO:0006508">
    <property type="term" value="P:proteolysis"/>
    <property type="evidence" value="ECO:0007669"/>
    <property type="project" value="InterPro"/>
</dbReference>
<dbReference type="AlphaFoldDB" id="A0A1W0WFE1"/>
<evidence type="ECO:0000256" key="1">
    <source>
        <dbReference type="SAM" id="Phobius"/>
    </source>
</evidence>
<organism evidence="3 4">
    <name type="scientific">Hypsibius exemplaris</name>
    <name type="common">Freshwater tardigrade</name>
    <dbReference type="NCBI Taxonomy" id="2072580"/>
    <lineage>
        <taxon>Eukaryota</taxon>
        <taxon>Metazoa</taxon>
        <taxon>Ecdysozoa</taxon>
        <taxon>Tardigrada</taxon>
        <taxon>Eutardigrada</taxon>
        <taxon>Parachela</taxon>
        <taxon>Hypsibioidea</taxon>
        <taxon>Hypsibiidae</taxon>
        <taxon>Hypsibius</taxon>
    </lineage>
</organism>
<keyword evidence="1" id="KW-0472">Membrane</keyword>
<dbReference type="SUPFAM" id="SSF55486">
    <property type="entry name" value="Metalloproteases ('zincins'), catalytic domain"/>
    <property type="match status" value="1"/>
</dbReference>
<feature type="transmembrane region" description="Helical" evidence="1">
    <location>
        <begin position="33"/>
        <end position="50"/>
    </location>
</feature>
<dbReference type="PANTHER" id="PTHR10127:SF883">
    <property type="entry name" value="ZINC METALLOPROTEINASE NAS-8"/>
    <property type="match status" value="1"/>
</dbReference>
<evidence type="ECO:0000313" key="4">
    <source>
        <dbReference type="Proteomes" id="UP000192578"/>
    </source>
</evidence>
<keyword evidence="1" id="KW-1133">Transmembrane helix</keyword>
<keyword evidence="4" id="KW-1185">Reference proteome</keyword>
<dbReference type="InterPro" id="IPR001506">
    <property type="entry name" value="Peptidase_M12A"/>
</dbReference>
<name>A0A1W0WFE1_HYPEX</name>
<comment type="caution">
    <text evidence="3">The sequence shown here is derived from an EMBL/GenBank/DDBJ whole genome shotgun (WGS) entry which is preliminary data.</text>
</comment>
<evidence type="ECO:0000313" key="3">
    <source>
        <dbReference type="EMBL" id="OQV13897.1"/>
    </source>
</evidence>
<gene>
    <name evidence="3" type="ORF">BV898_11894</name>
</gene>
<dbReference type="EMBL" id="MTYJ01000114">
    <property type="protein sequence ID" value="OQV13897.1"/>
    <property type="molecule type" value="Genomic_DNA"/>
</dbReference>
<accession>A0A1W0WFE1</accession>
<keyword evidence="1" id="KW-0812">Transmembrane</keyword>
<dbReference type="Gene3D" id="3.40.390.10">
    <property type="entry name" value="Collagenase (Catalytic Domain)"/>
    <property type="match status" value="1"/>
</dbReference>
<evidence type="ECO:0000259" key="2">
    <source>
        <dbReference type="Pfam" id="PF01400"/>
    </source>
</evidence>